<evidence type="ECO:0000313" key="3">
    <source>
        <dbReference type="Proteomes" id="UP000238375"/>
    </source>
</evidence>
<proteinExistence type="predicted"/>
<keyword evidence="1" id="KW-0472">Membrane</keyword>
<keyword evidence="1" id="KW-1133">Transmembrane helix</keyword>
<keyword evidence="1" id="KW-0812">Transmembrane</keyword>
<gene>
    <name evidence="2" type="ORF">CLV58_12632</name>
</gene>
<name>A0A2T0S761_9BACT</name>
<organism evidence="2 3">
    <name type="scientific">Spirosoma oryzae</name>
    <dbReference type="NCBI Taxonomy" id="1469603"/>
    <lineage>
        <taxon>Bacteria</taxon>
        <taxon>Pseudomonadati</taxon>
        <taxon>Bacteroidota</taxon>
        <taxon>Cytophagia</taxon>
        <taxon>Cytophagales</taxon>
        <taxon>Cytophagaceae</taxon>
        <taxon>Spirosoma</taxon>
    </lineage>
</organism>
<comment type="caution">
    <text evidence="2">The sequence shown here is derived from an EMBL/GenBank/DDBJ whole genome shotgun (WGS) entry which is preliminary data.</text>
</comment>
<protein>
    <submittedName>
        <fullName evidence="2">Uncharacterized protein</fullName>
    </submittedName>
</protein>
<dbReference type="NCBIfam" id="NF047767">
    <property type="entry name" value="LBF_2804_fam"/>
    <property type="match status" value="1"/>
</dbReference>
<dbReference type="AlphaFoldDB" id="A0A2T0S761"/>
<dbReference type="EMBL" id="PVTE01000026">
    <property type="protein sequence ID" value="PRY29250.1"/>
    <property type="molecule type" value="Genomic_DNA"/>
</dbReference>
<reference evidence="2 3" key="1">
    <citation type="submission" date="2018-03" db="EMBL/GenBank/DDBJ databases">
        <title>Genomic Encyclopedia of Archaeal and Bacterial Type Strains, Phase II (KMG-II): from individual species to whole genera.</title>
        <authorList>
            <person name="Goeker M."/>
        </authorList>
    </citation>
    <scope>NUCLEOTIDE SEQUENCE [LARGE SCALE GENOMIC DNA]</scope>
    <source>
        <strain evidence="2 3">DSM 28354</strain>
    </source>
</reference>
<feature type="transmembrane region" description="Helical" evidence="1">
    <location>
        <begin position="171"/>
        <end position="189"/>
    </location>
</feature>
<keyword evidence="3" id="KW-1185">Reference proteome</keyword>
<evidence type="ECO:0000313" key="2">
    <source>
        <dbReference type="EMBL" id="PRY29250.1"/>
    </source>
</evidence>
<dbReference type="Proteomes" id="UP000238375">
    <property type="component" value="Unassembled WGS sequence"/>
</dbReference>
<feature type="transmembrane region" description="Helical" evidence="1">
    <location>
        <begin position="90"/>
        <end position="110"/>
    </location>
</feature>
<sequence>MSTRPPQDSTGLLDHLTMRYLRRALDASHPTDEPYVMSDVEIFLTQRVVYATLFTTGFISALTVLLFQFSRLSWPDFFAKTDVAFANSTVTLPLITILYALLLLYLAVYLTTAVNRLGAKAIAQICQFPRLHDLRYEYHTETMFRMARSKRQPFRLGVGIRAYMAWSRSGLLIYFAVSTVIGFIVSTLVSQWLSAYLSPSIAVGIGLILYTGWLVYRAWRVQFELRIRILAPLTIRSFVNELREEWHTDEQFQEIVTDALNFAGILSSLHIYVHLLLAETLTDRVSAAVLPHAPDDFMPKMAALPVAMQRSVERLLLFSMLIDGHFTGTERKRLKQLQDQKLLTYTMNDIKQLRDDYIAGKGLWL</sequence>
<feature type="transmembrane region" description="Helical" evidence="1">
    <location>
        <begin position="48"/>
        <end position="70"/>
    </location>
</feature>
<evidence type="ECO:0000256" key="1">
    <source>
        <dbReference type="SAM" id="Phobius"/>
    </source>
</evidence>
<accession>A0A2T0S761</accession>
<feature type="transmembrane region" description="Helical" evidence="1">
    <location>
        <begin position="195"/>
        <end position="216"/>
    </location>
</feature>